<reference evidence="1" key="1">
    <citation type="journal article" date="2014" name="Nat. Genet.">
        <title>Genome and transcriptome of the porcine whipworm Trichuris suis.</title>
        <authorList>
            <person name="Jex A.R."/>
            <person name="Nejsum P."/>
            <person name="Schwarz E.M."/>
            <person name="Hu L."/>
            <person name="Young N.D."/>
            <person name="Hall R.S."/>
            <person name="Korhonen P.K."/>
            <person name="Liao S."/>
            <person name="Thamsborg S."/>
            <person name="Xia J."/>
            <person name="Xu P."/>
            <person name="Wang S."/>
            <person name="Scheerlinck J.P."/>
            <person name="Hofmann A."/>
            <person name="Sternberg P.W."/>
            <person name="Wang J."/>
            <person name="Gasser R.B."/>
        </authorList>
    </citation>
    <scope>NUCLEOTIDE SEQUENCE [LARGE SCALE GENOMIC DNA]</scope>
    <source>
        <strain evidence="1">DCEP-RM93F</strain>
    </source>
</reference>
<gene>
    <name evidence="1" type="ORF">M514_25016</name>
</gene>
<dbReference type="Proteomes" id="UP000030758">
    <property type="component" value="Unassembled WGS sequence"/>
</dbReference>
<protein>
    <submittedName>
        <fullName evidence="1">Uncharacterized protein</fullName>
    </submittedName>
</protein>
<accession>A0A085N032</accession>
<sequence>MDSAYPLFGVSVARRCADGLISRRGDRQPSVGNTCQNIGLVVRRLDELDGEFQVVLSHQRVLPDRPFDIHRKTVEESVINSTVFIFHERARFRPLMAASTSAILMWHASLGRSQAASSTMDPSTHRLAPMASALASTQSLARSPETFHVPLTGSRDLILAAISPRNVFNQLLSTASSQLDVAAVTALLRNAAATLSQPHTGKWPVSLPQ</sequence>
<proteinExistence type="predicted"/>
<dbReference type="AlphaFoldDB" id="A0A085N032"/>
<evidence type="ECO:0000313" key="1">
    <source>
        <dbReference type="EMBL" id="KFD62828.1"/>
    </source>
</evidence>
<dbReference type="EMBL" id="KL367587">
    <property type="protein sequence ID" value="KFD62828.1"/>
    <property type="molecule type" value="Genomic_DNA"/>
</dbReference>
<name>A0A085N032_9BILA</name>
<organism evidence="1">
    <name type="scientific">Trichuris suis</name>
    <name type="common">pig whipworm</name>
    <dbReference type="NCBI Taxonomy" id="68888"/>
    <lineage>
        <taxon>Eukaryota</taxon>
        <taxon>Metazoa</taxon>
        <taxon>Ecdysozoa</taxon>
        <taxon>Nematoda</taxon>
        <taxon>Enoplea</taxon>
        <taxon>Dorylaimia</taxon>
        <taxon>Trichinellida</taxon>
        <taxon>Trichuridae</taxon>
        <taxon>Trichuris</taxon>
    </lineage>
</organism>